<proteinExistence type="predicted"/>
<evidence type="ECO:0000313" key="2">
    <source>
        <dbReference type="EMBL" id="KAF5857409.1"/>
    </source>
</evidence>
<dbReference type="EMBL" id="SPNV01000259">
    <property type="protein sequence ID" value="KAF5857409.1"/>
    <property type="molecule type" value="Genomic_DNA"/>
</dbReference>
<reference evidence="2 3" key="1">
    <citation type="submission" date="2019-04" db="EMBL/GenBank/DDBJ databases">
        <title>Aspergillus burnettii sp. nov., novel species from soil in southeast Queensland.</title>
        <authorList>
            <person name="Gilchrist C.L.M."/>
            <person name="Pitt J.I."/>
            <person name="Lange L."/>
            <person name="Lacey H.J."/>
            <person name="Vuong D."/>
            <person name="Midgley D.J."/>
            <person name="Greenfield P."/>
            <person name="Bradbury M."/>
            <person name="Lacey E."/>
            <person name="Busk P.K."/>
            <person name="Pilgaard B."/>
            <person name="Chooi Y.H."/>
            <person name="Piggott A.M."/>
        </authorList>
    </citation>
    <scope>NUCLEOTIDE SEQUENCE [LARGE SCALE GENOMIC DNA]</scope>
    <source>
        <strain evidence="2 3">FRR 5400</strain>
    </source>
</reference>
<protein>
    <submittedName>
        <fullName evidence="2">Uncharacterized protein</fullName>
    </submittedName>
</protein>
<dbReference type="AlphaFoldDB" id="A0A8H5ZY45"/>
<dbReference type="Proteomes" id="UP000541154">
    <property type="component" value="Unassembled WGS sequence"/>
</dbReference>
<accession>A0A8H5ZY45</accession>
<evidence type="ECO:0000313" key="3">
    <source>
        <dbReference type="Proteomes" id="UP000541154"/>
    </source>
</evidence>
<organism evidence="2 3">
    <name type="scientific">Petromyces alliaceus</name>
    <name type="common">Aspergillus alliaceus</name>
    <dbReference type="NCBI Taxonomy" id="209559"/>
    <lineage>
        <taxon>Eukaryota</taxon>
        <taxon>Fungi</taxon>
        <taxon>Dikarya</taxon>
        <taxon>Ascomycota</taxon>
        <taxon>Pezizomycotina</taxon>
        <taxon>Eurotiomycetes</taxon>
        <taxon>Eurotiomycetidae</taxon>
        <taxon>Eurotiales</taxon>
        <taxon>Aspergillaceae</taxon>
        <taxon>Aspergillus</taxon>
        <taxon>Aspergillus subgen. Circumdati</taxon>
    </lineage>
</organism>
<name>A0A8H5ZY45_PETAA</name>
<feature type="region of interest" description="Disordered" evidence="1">
    <location>
        <begin position="1"/>
        <end position="29"/>
    </location>
</feature>
<keyword evidence="3" id="KW-1185">Reference proteome</keyword>
<feature type="region of interest" description="Disordered" evidence="1">
    <location>
        <begin position="135"/>
        <end position="157"/>
    </location>
</feature>
<gene>
    <name evidence="2" type="ORF">ETB97_005793</name>
</gene>
<evidence type="ECO:0000256" key="1">
    <source>
        <dbReference type="SAM" id="MobiDB-lite"/>
    </source>
</evidence>
<feature type="compositionally biased region" description="Low complexity" evidence="1">
    <location>
        <begin position="145"/>
        <end position="157"/>
    </location>
</feature>
<sequence>MSAKHLSQVKRYRSGGQVKSDGEVVPSPTPETAIHYHNKCIAHLISLSGDQLEARIQDLLAAAIILRSYSEVDAPSIAEDIESAVRRIQIFLDSQAMSAASDYGLRLAAFWMALRREALTAFSKQPFGTRMDPAYGLQPKDHAFGSDSTGGSSTRGD</sequence>
<comment type="caution">
    <text evidence="2">The sequence shown here is derived from an EMBL/GenBank/DDBJ whole genome shotgun (WGS) entry which is preliminary data.</text>
</comment>